<accession>A0A2A4JXF8</accession>
<feature type="region of interest" description="Disordered" evidence="1">
    <location>
        <begin position="250"/>
        <end position="270"/>
    </location>
</feature>
<feature type="region of interest" description="Disordered" evidence="1">
    <location>
        <begin position="316"/>
        <end position="350"/>
    </location>
</feature>
<reference evidence="2" key="1">
    <citation type="submission" date="2017-09" db="EMBL/GenBank/DDBJ databases">
        <title>Contemporary evolution of a Lepidopteran species, Heliothis virescens, in response to modern agricultural practices.</title>
        <authorList>
            <person name="Fritz M.L."/>
            <person name="Deyonke A.M."/>
            <person name="Papanicolaou A."/>
            <person name="Micinski S."/>
            <person name="Westbrook J."/>
            <person name="Gould F."/>
        </authorList>
    </citation>
    <scope>NUCLEOTIDE SEQUENCE [LARGE SCALE GENOMIC DNA]</scope>
    <source>
        <strain evidence="2">HvINT-</strain>
        <tissue evidence="2">Whole body</tissue>
    </source>
</reference>
<sequence>MMSDYFEHYHRCETLAEFNFYFGDDTEEEIDDDDNYIYCYCSRVFIKDGVKTYYADKEYASESDVEVLRDSQSQDLEDHSHVHFSLDTSYKNKCERDEGASCYCSASHTDNCCSTDEHDAVHTHGTMSHALQPSDSGADLTYQDYHSDTHDKLERMDHDFPDTAENYLTEDTWEKYWAIHGERLIWASWIKKYSDYINPAYLDDNNGLIMDEHNIPKQHSIDQIYMKQTDPSQKAENEDMRERKFSYDSKVNPYKKRNTNQMEKVDKNNDVNKDEAFLPIARRRSCSEHDRIISPRTVAGTDSMTNVTKLTLSSYDVTSSHVTSESTPTDTDYSVSSSSSDDPSNDQTRIVNIDDKYENTDMPTEEMDSEQYWQFLWKKHFGEQYALHFANYTECHSATEKQVPEIQIEVIPEPVKVEEKQIEIECENSEGNSQETPTVIEIQNQVDQISLEDKSKVRKKNKKSSTKYITSVGVLLQNLLKEEQMKQDELVDGGDGADNPTNDTQKQGTDTVDSTSHSRDVQPVNNYNINSNSCDGDDEPPEETPVLLKRR</sequence>
<proteinExistence type="predicted"/>
<feature type="compositionally biased region" description="Polar residues" evidence="1">
    <location>
        <begin position="499"/>
        <end position="515"/>
    </location>
</feature>
<feature type="region of interest" description="Disordered" evidence="1">
    <location>
        <begin position="488"/>
        <end position="551"/>
    </location>
</feature>
<comment type="caution">
    <text evidence="2">The sequence shown here is derived from an EMBL/GenBank/DDBJ whole genome shotgun (WGS) entry which is preliminary data.</text>
</comment>
<name>A0A2A4JXF8_HELVI</name>
<feature type="compositionally biased region" description="Polar residues" evidence="1">
    <location>
        <begin position="523"/>
        <end position="534"/>
    </location>
</feature>
<dbReference type="AlphaFoldDB" id="A0A2A4JXF8"/>
<organism evidence="2">
    <name type="scientific">Heliothis virescens</name>
    <name type="common">Tobacco budworm moth</name>
    <dbReference type="NCBI Taxonomy" id="7102"/>
    <lineage>
        <taxon>Eukaryota</taxon>
        <taxon>Metazoa</taxon>
        <taxon>Ecdysozoa</taxon>
        <taxon>Arthropoda</taxon>
        <taxon>Hexapoda</taxon>
        <taxon>Insecta</taxon>
        <taxon>Pterygota</taxon>
        <taxon>Neoptera</taxon>
        <taxon>Endopterygota</taxon>
        <taxon>Lepidoptera</taxon>
        <taxon>Glossata</taxon>
        <taxon>Ditrysia</taxon>
        <taxon>Noctuoidea</taxon>
        <taxon>Noctuidae</taxon>
        <taxon>Heliothinae</taxon>
        <taxon>Heliothis</taxon>
    </lineage>
</organism>
<protein>
    <submittedName>
        <fullName evidence="2">Uncharacterized protein</fullName>
    </submittedName>
</protein>
<dbReference type="EMBL" id="NWSH01000397">
    <property type="protein sequence ID" value="PCG76701.1"/>
    <property type="molecule type" value="Genomic_DNA"/>
</dbReference>
<feature type="compositionally biased region" description="Polar residues" evidence="1">
    <location>
        <begin position="316"/>
        <end position="325"/>
    </location>
</feature>
<feature type="compositionally biased region" description="Low complexity" evidence="1">
    <location>
        <begin position="326"/>
        <end position="346"/>
    </location>
</feature>
<dbReference type="STRING" id="7102.A0A2A4JXF8"/>
<gene>
    <name evidence="2" type="ORF">B5V51_8921</name>
</gene>
<evidence type="ECO:0000313" key="2">
    <source>
        <dbReference type="EMBL" id="PCG76701.1"/>
    </source>
</evidence>
<evidence type="ECO:0000256" key="1">
    <source>
        <dbReference type="SAM" id="MobiDB-lite"/>
    </source>
</evidence>